<dbReference type="GO" id="GO:0006281">
    <property type="term" value="P:DNA repair"/>
    <property type="evidence" value="ECO:0007669"/>
    <property type="project" value="UniProtKB-UniRule"/>
</dbReference>
<dbReference type="CDD" id="cd06529">
    <property type="entry name" value="S24_LexA-like"/>
    <property type="match status" value="1"/>
</dbReference>
<keyword evidence="17" id="KW-1185">Reference proteome</keyword>
<dbReference type="FunFam" id="2.10.109.10:FF:000001">
    <property type="entry name" value="LexA repressor"/>
    <property type="match status" value="1"/>
</dbReference>
<dbReference type="Gene3D" id="1.10.10.10">
    <property type="entry name" value="Winged helix-like DNA-binding domain superfamily/Winged helix DNA-binding domain"/>
    <property type="match status" value="1"/>
</dbReference>
<evidence type="ECO:0000259" key="15">
    <source>
        <dbReference type="Pfam" id="PF01726"/>
    </source>
</evidence>
<proteinExistence type="inferred from homology"/>
<evidence type="ECO:0000256" key="4">
    <source>
        <dbReference type="ARBA" id="ARBA00022763"/>
    </source>
</evidence>
<dbReference type="GO" id="GO:0004252">
    <property type="term" value="F:serine-type endopeptidase activity"/>
    <property type="evidence" value="ECO:0007669"/>
    <property type="project" value="UniProtKB-UniRule"/>
</dbReference>
<feature type="domain" description="Peptidase S24/S26A/S26B/S26C" evidence="14">
    <location>
        <begin position="112"/>
        <end position="227"/>
    </location>
</feature>
<dbReference type="InterPro" id="IPR039418">
    <property type="entry name" value="LexA-like"/>
</dbReference>
<dbReference type="InterPro" id="IPR050077">
    <property type="entry name" value="LexA_repressor"/>
</dbReference>
<dbReference type="SUPFAM" id="SSF46785">
    <property type="entry name" value="Winged helix' DNA-binding domain"/>
    <property type="match status" value="1"/>
</dbReference>
<name>G2KSP2_MICAA</name>
<comment type="similarity">
    <text evidence="1 12 13">Belongs to the peptidase S24 family.</text>
</comment>
<keyword evidence="9 12" id="KW-0804">Transcription</keyword>
<dbReference type="PANTHER" id="PTHR33516:SF2">
    <property type="entry name" value="LEXA REPRESSOR-RELATED"/>
    <property type="match status" value="1"/>
</dbReference>
<feature type="domain" description="LexA repressor DNA-binding" evidence="15">
    <location>
        <begin position="2"/>
        <end position="63"/>
    </location>
</feature>
<dbReference type="InterPro" id="IPR006197">
    <property type="entry name" value="Peptidase_S24_LexA"/>
</dbReference>
<dbReference type="GO" id="GO:0006508">
    <property type="term" value="P:proteolysis"/>
    <property type="evidence" value="ECO:0007669"/>
    <property type="project" value="InterPro"/>
</dbReference>
<dbReference type="EC" id="3.4.21.88" evidence="12"/>
<dbReference type="GO" id="GO:0003677">
    <property type="term" value="F:DNA binding"/>
    <property type="evidence" value="ECO:0007669"/>
    <property type="project" value="UniProtKB-UniRule"/>
</dbReference>
<dbReference type="RefSeq" id="WP_014102865.1">
    <property type="nucleotide sequence ID" value="NC_016026.1"/>
</dbReference>
<feature type="active site" description="For autocatalytic cleavage activity" evidence="12">
    <location>
        <position position="154"/>
    </location>
</feature>
<feature type="DNA-binding region" description="H-T-H motif" evidence="12">
    <location>
        <begin position="26"/>
        <end position="46"/>
    </location>
</feature>
<evidence type="ECO:0000256" key="11">
    <source>
        <dbReference type="ARBA" id="ARBA00023236"/>
    </source>
</evidence>
<dbReference type="GO" id="GO:0006260">
    <property type="term" value="P:DNA replication"/>
    <property type="evidence" value="ECO:0007669"/>
    <property type="project" value="UniProtKB-UniRule"/>
</dbReference>
<dbReference type="STRING" id="856793.MICA_1320"/>
<keyword evidence="5 12" id="KW-0378">Hydrolase</keyword>
<keyword evidence="10 12" id="KW-0234">DNA repair</keyword>
<keyword evidence="8 12" id="KW-0238">DNA-binding</keyword>
<evidence type="ECO:0000256" key="2">
    <source>
        <dbReference type="ARBA" id="ARBA00022491"/>
    </source>
</evidence>
<evidence type="ECO:0000256" key="6">
    <source>
        <dbReference type="ARBA" id="ARBA00022813"/>
    </source>
</evidence>
<dbReference type="SUPFAM" id="SSF51306">
    <property type="entry name" value="LexA/Signal peptidase"/>
    <property type="match status" value="1"/>
</dbReference>
<dbReference type="HAMAP" id="MF_00015">
    <property type="entry name" value="LexA"/>
    <property type="match status" value="1"/>
</dbReference>
<comment type="catalytic activity">
    <reaction evidence="12">
        <text>Hydrolysis of Ala-|-Gly bond in repressor LexA.</text>
        <dbReference type="EC" id="3.4.21.88"/>
    </reaction>
</comment>
<comment type="subunit">
    <text evidence="12">Homodimer.</text>
</comment>
<accession>G2KSP2</accession>
<keyword evidence="11 12" id="KW-0742">SOS response</keyword>
<dbReference type="EMBL" id="CP002382">
    <property type="protein sequence ID" value="AEP09642.1"/>
    <property type="molecule type" value="Genomic_DNA"/>
</dbReference>
<dbReference type="Proteomes" id="UP000009286">
    <property type="component" value="Chromosome"/>
</dbReference>
<evidence type="ECO:0000256" key="7">
    <source>
        <dbReference type="ARBA" id="ARBA00023015"/>
    </source>
</evidence>
<evidence type="ECO:0000256" key="3">
    <source>
        <dbReference type="ARBA" id="ARBA00022705"/>
    </source>
</evidence>
<dbReference type="Gene3D" id="2.10.109.10">
    <property type="entry name" value="Umud Fragment, subunit A"/>
    <property type="match status" value="1"/>
</dbReference>
<dbReference type="InterPro" id="IPR015927">
    <property type="entry name" value="Peptidase_S24_S26A/B/C"/>
</dbReference>
<evidence type="ECO:0000313" key="17">
    <source>
        <dbReference type="Proteomes" id="UP000009286"/>
    </source>
</evidence>
<feature type="active site" description="For autocatalytic cleavage activity" evidence="12">
    <location>
        <position position="192"/>
    </location>
</feature>
<dbReference type="InterPro" id="IPR036388">
    <property type="entry name" value="WH-like_DNA-bd_sf"/>
</dbReference>
<dbReference type="InterPro" id="IPR036286">
    <property type="entry name" value="LexA/Signal_pep-like_sf"/>
</dbReference>
<comment type="function">
    <text evidence="12">Represses a number of genes involved in the response to DNA damage (SOS response), including recA and lexA. In the presence of single-stranded DNA, RecA interacts with LexA causing an autocatalytic cleavage which disrupts the DNA-binding part of LexA, leading to derepression of the SOS regulon and eventually DNA repair.</text>
</comment>
<keyword evidence="2 12" id="KW-0678">Repressor</keyword>
<evidence type="ECO:0000256" key="1">
    <source>
        <dbReference type="ARBA" id="ARBA00007484"/>
    </source>
</evidence>
<evidence type="ECO:0000256" key="8">
    <source>
        <dbReference type="ARBA" id="ARBA00023125"/>
    </source>
</evidence>
<dbReference type="KEGG" id="mai:MICA_1320"/>
<keyword evidence="6 12" id="KW-0068">Autocatalytic cleavage</keyword>
<keyword evidence="4 12" id="KW-0227">DNA damage</keyword>
<organism evidence="16 17">
    <name type="scientific">Micavibrio aeruginosavorus (strain ARL-13)</name>
    <dbReference type="NCBI Taxonomy" id="856793"/>
    <lineage>
        <taxon>Bacteria</taxon>
        <taxon>Pseudomonadati</taxon>
        <taxon>Bdellovibrionota</taxon>
        <taxon>Bdellovibrionia</taxon>
        <taxon>Bdellovibrionales</taxon>
        <taxon>Pseudobdellovibrionaceae</taxon>
        <taxon>Micavibrio</taxon>
    </lineage>
</organism>
<sequence length="234" mass="25937">MLTRKQRDLLVLIHERMQTGEVAPSFDEMKDALGLKSKSGVHRLISALVERGYLERLPHRARALEVKKLPEGYKPDGADSSAAAAQTRAIASVYEDARMAAPPPANNFAQIPLHGKIAAGTPIEAIRDEETLIDVPPQMLGSGEHYALRVDGDSMIKAGINDHDIVIIRNTTTAENGTIVVALIDDSEVTLKRFRKSGNKIILEPENDDYEPRVLEPERVKIQGRLVSLYRTYH</sequence>
<dbReference type="GO" id="GO:0009432">
    <property type="term" value="P:SOS response"/>
    <property type="evidence" value="ECO:0007669"/>
    <property type="project" value="UniProtKB-UniRule"/>
</dbReference>
<keyword evidence="3 12" id="KW-0235">DNA replication</keyword>
<dbReference type="AlphaFoldDB" id="G2KSP2"/>
<reference evidence="16 17" key="1">
    <citation type="journal article" date="2011" name="BMC Genomics">
        <title>Genomic insights into an obligate epibiotic bacterial predator: Micavibrio aeruginosavorus ARL-13.</title>
        <authorList>
            <person name="Wang Z."/>
            <person name="Kadouri D."/>
            <person name="Wu M."/>
        </authorList>
    </citation>
    <scope>NUCLEOTIDE SEQUENCE [LARGE SCALE GENOMIC DNA]</scope>
    <source>
        <strain evidence="16 17">ARL-13</strain>
    </source>
</reference>
<evidence type="ECO:0000256" key="9">
    <source>
        <dbReference type="ARBA" id="ARBA00023163"/>
    </source>
</evidence>
<evidence type="ECO:0000256" key="13">
    <source>
        <dbReference type="RuleBase" id="RU003991"/>
    </source>
</evidence>
<protein>
    <recommendedName>
        <fullName evidence="12">LexA repressor</fullName>
        <ecNumber evidence="12">3.4.21.88</ecNumber>
    </recommendedName>
</protein>
<dbReference type="PRINTS" id="PR00726">
    <property type="entry name" value="LEXASERPTASE"/>
</dbReference>
<dbReference type="InterPro" id="IPR036390">
    <property type="entry name" value="WH_DNA-bd_sf"/>
</dbReference>
<evidence type="ECO:0000259" key="14">
    <source>
        <dbReference type="Pfam" id="PF00717"/>
    </source>
</evidence>
<gene>
    <name evidence="12 16" type="primary">lexA</name>
    <name evidence="16" type="ordered locus">MICA_1320</name>
</gene>
<evidence type="ECO:0000313" key="16">
    <source>
        <dbReference type="EMBL" id="AEP09642.1"/>
    </source>
</evidence>
<dbReference type="InterPro" id="IPR006200">
    <property type="entry name" value="LexA"/>
</dbReference>
<evidence type="ECO:0000256" key="10">
    <source>
        <dbReference type="ARBA" id="ARBA00023204"/>
    </source>
</evidence>
<dbReference type="InterPro" id="IPR006199">
    <property type="entry name" value="LexA_DNA-bd_dom"/>
</dbReference>
<dbReference type="Pfam" id="PF01726">
    <property type="entry name" value="LexA_DNA_bind"/>
    <property type="match status" value="1"/>
</dbReference>
<dbReference type="eggNOG" id="COG1974">
    <property type="taxonomic scope" value="Bacteria"/>
</dbReference>
<dbReference type="HOGENOM" id="CLU_066192_45_2_5"/>
<keyword evidence="7 12" id="KW-0805">Transcription regulation</keyword>
<evidence type="ECO:0000256" key="5">
    <source>
        <dbReference type="ARBA" id="ARBA00022801"/>
    </source>
</evidence>
<dbReference type="PANTHER" id="PTHR33516">
    <property type="entry name" value="LEXA REPRESSOR"/>
    <property type="match status" value="1"/>
</dbReference>
<feature type="site" description="Cleavage; by autolysis" evidence="12">
    <location>
        <begin position="119"/>
        <end position="120"/>
    </location>
</feature>
<evidence type="ECO:0000256" key="12">
    <source>
        <dbReference type="HAMAP-Rule" id="MF_00015"/>
    </source>
</evidence>
<dbReference type="OrthoDB" id="9802364at2"/>
<dbReference type="MEROPS" id="S24.001"/>
<dbReference type="Pfam" id="PF00717">
    <property type="entry name" value="Peptidase_S24"/>
    <property type="match status" value="1"/>
</dbReference>
<dbReference type="NCBIfam" id="TIGR00498">
    <property type="entry name" value="lexA"/>
    <property type="match status" value="1"/>
</dbReference>
<dbReference type="GO" id="GO:0045892">
    <property type="term" value="P:negative regulation of DNA-templated transcription"/>
    <property type="evidence" value="ECO:0007669"/>
    <property type="project" value="UniProtKB-UniRule"/>
</dbReference>